<evidence type="ECO:0000256" key="6">
    <source>
        <dbReference type="ARBA" id="ARBA00022842"/>
    </source>
</evidence>
<comment type="subunit">
    <text evidence="7">Homodimer.</text>
</comment>
<dbReference type="RefSeq" id="WP_309263842.1">
    <property type="nucleotide sequence ID" value="NZ_JARUHG010000007.1"/>
</dbReference>
<proteinExistence type="inferred from homology"/>
<dbReference type="InterPro" id="IPR003135">
    <property type="entry name" value="ATP-grasp_carboxylate-amine"/>
</dbReference>
<evidence type="ECO:0000313" key="9">
    <source>
        <dbReference type="EMBL" id="MDR0184722.1"/>
    </source>
</evidence>
<evidence type="ECO:0000256" key="2">
    <source>
        <dbReference type="ARBA" id="ARBA00022723"/>
    </source>
</evidence>
<comment type="function">
    <text evidence="7">Involved in the de novo purine biosynthesis. Catalyzes the transfer of formate to 5-phospho-ribosyl-glycinamide (GAR), producing 5-phospho-ribosyl-N-formylglycinamide (FGAR). Formate is provided by PurU via hydrolysis of 10-formyl-tetrahydrofolate.</text>
</comment>
<dbReference type="GO" id="GO:0016740">
    <property type="term" value="F:transferase activity"/>
    <property type="evidence" value="ECO:0007669"/>
    <property type="project" value="UniProtKB-KW"/>
</dbReference>
<keyword evidence="6 7" id="KW-0460">Magnesium</keyword>
<evidence type="ECO:0000259" key="8">
    <source>
        <dbReference type="PROSITE" id="PS50975"/>
    </source>
</evidence>
<dbReference type="HAMAP" id="MF_01643">
    <property type="entry name" value="PurT"/>
    <property type="match status" value="1"/>
</dbReference>
<dbReference type="InterPro" id="IPR013815">
    <property type="entry name" value="ATP_grasp_subdomain_1"/>
</dbReference>
<dbReference type="Gene3D" id="3.30.470.20">
    <property type="entry name" value="ATP-grasp fold, B domain"/>
    <property type="match status" value="1"/>
</dbReference>
<evidence type="ECO:0000256" key="3">
    <source>
        <dbReference type="ARBA" id="ARBA00022741"/>
    </source>
</evidence>
<feature type="binding site" evidence="7">
    <location>
        <position position="120"/>
    </location>
    <ligand>
        <name>ATP</name>
        <dbReference type="ChEBI" id="CHEBI:30616"/>
    </ligand>
</feature>
<feature type="domain" description="ATP-grasp" evidence="8">
    <location>
        <begin position="125"/>
        <end position="314"/>
    </location>
</feature>
<dbReference type="InterPro" id="IPR016185">
    <property type="entry name" value="PreATP-grasp_dom_sf"/>
</dbReference>
<comment type="catalytic activity">
    <reaction evidence="7">
        <text>N(1)-(5-phospho-beta-D-ribosyl)glycinamide + formate + ATP = N(2)-formyl-N(1)-(5-phospho-beta-D-ribosyl)glycinamide + ADP + phosphate + H(+)</text>
        <dbReference type="Rhea" id="RHEA:24829"/>
        <dbReference type="ChEBI" id="CHEBI:15378"/>
        <dbReference type="ChEBI" id="CHEBI:15740"/>
        <dbReference type="ChEBI" id="CHEBI:30616"/>
        <dbReference type="ChEBI" id="CHEBI:43474"/>
        <dbReference type="ChEBI" id="CHEBI:143788"/>
        <dbReference type="ChEBI" id="CHEBI:147286"/>
        <dbReference type="ChEBI" id="CHEBI:456216"/>
        <dbReference type="EC" id="6.3.1.21"/>
    </reaction>
</comment>
<keyword evidence="4 7" id="KW-0658">Purine biosynthesis</keyword>
<dbReference type="Pfam" id="PF22660">
    <property type="entry name" value="RS_preATP-grasp-like"/>
    <property type="match status" value="1"/>
</dbReference>
<dbReference type="SUPFAM" id="SSF52440">
    <property type="entry name" value="PreATP-grasp domain"/>
    <property type="match status" value="1"/>
</dbReference>
<feature type="binding site" evidence="7">
    <location>
        <begin position="201"/>
        <end position="204"/>
    </location>
    <ligand>
        <name>ATP</name>
        <dbReference type="ChEBI" id="CHEBI:30616"/>
    </ligand>
</feature>
<feature type="binding site" evidence="7">
    <location>
        <begin position="22"/>
        <end position="23"/>
    </location>
    <ligand>
        <name>N(1)-(5-phospho-beta-D-ribosyl)glycinamide</name>
        <dbReference type="ChEBI" id="CHEBI:143788"/>
    </ligand>
</feature>
<reference evidence="9 10" key="1">
    <citation type="submission" date="2023-04" db="EMBL/GenBank/DDBJ databases">
        <title>Lysobacter sp. strain UC isolated from soil sample.</title>
        <authorList>
            <person name="Choksket S."/>
            <person name="Harshvardhan F."/>
            <person name="Rana R."/>
            <person name="Patil P.B."/>
            <person name="Korpole S."/>
        </authorList>
    </citation>
    <scope>NUCLEOTIDE SEQUENCE [LARGE SCALE GENOMIC DNA]</scope>
    <source>
        <strain evidence="9 10">UC</strain>
    </source>
</reference>
<feature type="binding site" evidence="7">
    <location>
        <position position="161"/>
    </location>
    <ligand>
        <name>ATP</name>
        <dbReference type="ChEBI" id="CHEBI:30616"/>
    </ligand>
</feature>
<keyword evidence="1 7" id="KW-0436">Ligase</keyword>
<dbReference type="PROSITE" id="PS50975">
    <property type="entry name" value="ATP_GRASP"/>
    <property type="match status" value="1"/>
</dbReference>
<dbReference type="EMBL" id="JARUHG010000007">
    <property type="protein sequence ID" value="MDR0184722.1"/>
    <property type="molecule type" value="Genomic_DNA"/>
</dbReference>
<dbReference type="InterPro" id="IPR005862">
    <property type="entry name" value="PurT"/>
</dbReference>
<dbReference type="InterPro" id="IPR048740">
    <property type="entry name" value="PurT_C"/>
</dbReference>
<dbReference type="SUPFAM" id="SSF51246">
    <property type="entry name" value="Rudiment single hybrid motif"/>
    <property type="match status" value="1"/>
</dbReference>
<feature type="binding site" evidence="7">
    <location>
        <position position="82"/>
    </location>
    <ligand>
        <name>N(1)-(5-phospho-beta-D-ribosyl)glycinamide</name>
        <dbReference type="ChEBI" id="CHEBI:143788"/>
    </ligand>
</feature>
<feature type="binding site" evidence="7">
    <location>
        <position position="285"/>
    </location>
    <ligand>
        <name>Mg(2+)</name>
        <dbReference type="ChEBI" id="CHEBI:18420"/>
    </ligand>
</feature>
<keyword evidence="2 7" id="KW-0479">Metal-binding</keyword>
<comment type="similarity">
    <text evidence="7">Belongs to the PurK/PurT family.</text>
</comment>
<evidence type="ECO:0000313" key="10">
    <source>
        <dbReference type="Proteomes" id="UP001233535"/>
    </source>
</evidence>
<feature type="binding site" evidence="7">
    <location>
        <position position="292"/>
    </location>
    <ligand>
        <name>N(1)-(5-phospho-beta-D-ribosyl)glycinamide</name>
        <dbReference type="ChEBI" id="CHEBI:143788"/>
    </ligand>
</feature>
<dbReference type="InterPro" id="IPR011761">
    <property type="entry name" value="ATP-grasp"/>
</dbReference>
<dbReference type="SUPFAM" id="SSF56059">
    <property type="entry name" value="Glutathione synthetase ATP-binding domain-like"/>
    <property type="match status" value="1"/>
</dbReference>
<feature type="binding site" evidence="7">
    <location>
        <position position="273"/>
    </location>
    <ligand>
        <name>Mg(2+)</name>
        <dbReference type="ChEBI" id="CHEBI:18420"/>
    </ligand>
</feature>
<dbReference type="PANTHER" id="PTHR43055:SF1">
    <property type="entry name" value="FORMATE-DEPENDENT PHOSPHORIBOSYLGLYCINAMIDE FORMYLTRANSFERASE"/>
    <property type="match status" value="1"/>
</dbReference>
<keyword evidence="9" id="KW-0808">Transferase</keyword>
<dbReference type="NCBIfam" id="NF006766">
    <property type="entry name" value="PRK09288.1"/>
    <property type="match status" value="1"/>
</dbReference>
<feature type="binding site" evidence="7">
    <location>
        <begin position="368"/>
        <end position="369"/>
    </location>
    <ligand>
        <name>N(1)-(5-phospho-beta-D-ribosyl)glycinamide</name>
        <dbReference type="ChEBI" id="CHEBI:143788"/>
    </ligand>
</feature>
<keyword evidence="10" id="KW-1185">Reference proteome</keyword>
<dbReference type="NCBIfam" id="TIGR01142">
    <property type="entry name" value="purT"/>
    <property type="match status" value="1"/>
</dbReference>
<evidence type="ECO:0000256" key="4">
    <source>
        <dbReference type="ARBA" id="ARBA00022755"/>
    </source>
</evidence>
<dbReference type="Pfam" id="PF02222">
    <property type="entry name" value="ATP-grasp"/>
    <property type="match status" value="1"/>
</dbReference>
<comment type="pathway">
    <text evidence="7">Purine metabolism; IMP biosynthesis via de novo pathway; N(2)-formyl-N(1)-(5-phospho-D-ribosyl)glycinamide from N(1)-(5-phospho-D-ribosyl)glycinamide (formate route): step 1/1.</text>
</comment>
<dbReference type="Pfam" id="PF21244">
    <property type="entry name" value="PurT_C"/>
    <property type="match status" value="1"/>
</dbReference>
<feature type="binding site" evidence="7">
    <location>
        <position position="209"/>
    </location>
    <ligand>
        <name>ATP</name>
        <dbReference type="ChEBI" id="CHEBI:30616"/>
    </ligand>
</feature>
<sequence length="399" mass="43203">MVTIGTPLSPHGFRVLLLGSGELGKEVAIELQRFGAEVIAADRYADAPAMQVAHRSHVLDMLDGAAVRALIALERPHLIVPEIEAIHTQTLVELEREFEARGSDVRVIPTARAARLTMDREGIRRLAAETLGLPTSPYRFVDTREDYRAAVADIGIPCVVKPVMSSSGKGQSLVRSEADIDQAWDYAQTGGRAGAGRVIVEGFIDFDYEITLLTVRHAGGTTFCAPIGHLQRDGDYRESWQPQAMSPRALARSQEIARAITDDLGGWGVFGVELFVKGDDVWFSEVSPRPHDTGLVTLISQDLSEFALHARAILGLPVPSIRQYGAAASCAVLAHGHGVPVFSNVDQALAQADTQLRLFGKPRVEGHRRVAVTLALGEDVDAARQRARDAAAALSFELR</sequence>
<organism evidence="9 10">
    <name type="scientific">Lysobacter arvi</name>
    <dbReference type="NCBI Taxonomy" id="3038776"/>
    <lineage>
        <taxon>Bacteria</taxon>
        <taxon>Pseudomonadati</taxon>
        <taxon>Pseudomonadota</taxon>
        <taxon>Gammaproteobacteria</taxon>
        <taxon>Lysobacterales</taxon>
        <taxon>Lysobacteraceae</taxon>
        <taxon>Lysobacter</taxon>
    </lineage>
</organism>
<gene>
    <name evidence="7 9" type="primary">purT</name>
    <name evidence="9" type="ORF">P8609_17305</name>
</gene>
<protein>
    <recommendedName>
        <fullName evidence="7">Formate-dependent phosphoribosylglycinamide formyltransferase</fullName>
        <ecNumber evidence="7">6.3.1.21</ecNumber>
    </recommendedName>
    <alternativeName>
        <fullName evidence="7">5'-phosphoribosylglycinamide transformylase 2</fullName>
    </alternativeName>
    <alternativeName>
        <fullName evidence="7">Formate-dependent GAR transformylase</fullName>
    </alternativeName>
    <alternativeName>
        <fullName evidence="7">GAR transformylase 2</fullName>
        <shortName evidence="7">GART 2</shortName>
    </alternativeName>
    <alternativeName>
        <fullName evidence="7">Non-folate glycinamide ribonucleotide transformylase</fullName>
    </alternativeName>
    <alternativeName>
        <fullName evidence="7">Phosphoribosylglycinamide formyltransferase 2</fullName>
    </alternativeName>
</protein>
<keyword evidence="5 7" id="KW-0067">ATP-binding</keyword>
<evidence type="ECO:0000256" key="5">
    <source>
        <dbReference type="ARBA" id="ARBA00022840"/>
    </source>
</evidence>
<dbReference type="Gene3D" id="3.40.50.20">
    <property type="match status" value="1"/>
</dbReference>
<dbReference type="PANTHER" id="PTHR43055">
    <property type="entry name" value="FORMATE-DEPENDENT PHOSPHORIBOSYLGLYCINAMIDE FORMYLTRANSFERASE"/>
    <property type="match status" value="1"/>
</dbReference>
<name>A0ABU1CIE6_9GAMM</name>
<dbReference type="Gene3D" id="3.30.1490.20">
    <property type="entry name" value="ATP-grasp fold, A domain"/>
    <property type="match status" value="1"/>
</dbReference>
<evidence type="ECO:0000256" key="1">
    <source>
        <dbReference type="ARBA" id="ARBA00022598"/>
    </source>
</evidence>
<keyword evidence="3 7" id="KW-0547">Nucleotide-binding</keyword>
<evidence type="ECO:0000256" key="7">
    <source>
        <dbReference type="HAMAP-Rule" id="MF_01643"/>
    </source>
</evidence>
<feature type="binding site" evidence="7">
    <location>
        <begin position="166"/>
        <end position="171"/>
    </location>
    <ligand>
        <name>ATP</name>
        <dbReference type="ChEBI" id="CHEBI:30616"/>
    </ligand>
</feature>
<dbReference type="EC" id="6.3.1.21" evidence="7"/>
<dbReference type="InterPro" id="IPR054350">
    <property type="entry name" value="PurT/PurK_preATP-grasp"/>
</dbReference>
<dbReference type="Proteomes" id="UP001233535">
    <property type="component" value="Unassembled WGS sequence"/>
</dbReference>
<dbReference type="InterPro" id="IPR011054">
    <property type="entry name" value="Rudment_hybrid_motif"/>
</dbReference>
<feature type="binding site" evidence="7">
    <location>
        <position position="361"/>
    </location>
    <ligand>
        <name>N(1)-(5-phospho-beta-D-ribosyl)glycinamide</name>
        <dbReference type="ChEBI" id="CHEBI:143788"/>
    </ligand>
</feature>
<comment type="caution">
    <text evidence="9">The sequence shown here is derived from an EMBL/GenBank/DDBJ whole genome shotgun (WGS) entry which is preliminary data.</text>
</comment>
<accession>A0ABU1CIE6</accession>